<sequence length="136" mass="14696">MKPETSENPNMEADGQGTPPTNSSSSIRSHRPATIPSSRYENIDAAAIPPPPPPSPSPSPSGPTQKQVDELVALCRKINQQTAPYKEALVSRKSSTRVNRAMTATLASFVFAAELVVLRAERDESKKSKMDNKPKP</sequence>
<accession>A0A1B7Y7Y9</accession>
<gene>
    <name evidence="2" type="ORF">CH63R_09635</name>
</gene>
<dbReference type="Proteomes" id="UP000092177">
    <property type="component" value="Chromosome 6"/>
</dbReference>
<feature type="compositionally biased region" description="Pro residues" evidence="1">
    <location>
        <begin position="48"/>
        <end position="61"/>
    </location>
</feature>
<feature type="region of interest" description="Disordered" evidence="1">
    <location>
        <begin position="1"/>
        <end position="69"/>
    </location>
</feature>
<dbReference type="RefSeq" id="XP_018156632.1">
    <property type="nucleotide sequence ID" value="XM_018304609.1"/>
</dbReference>
<dbReference type="KEGG" id="chig:CH63R_09635"/>
<organism evidence="2 3">
    <name type="scientific">Colletotrichum higginsianum (strain IMI 349063)</name>
    <name type="common">Crucifer anthracnose fungus</name>
    <dbReference type="NCBI Taxonomy" id="759273"/>
    <lineage>
        <taxon>Eukaryota</taxon>
        <taxon>Fungi</taxon>
        <taxon>Dikarya</taxon>
        <taxon>Ascomycota</taxon>
        <taxon>Pezizomycotina</taxon>
        <taxon>Sordariomycetes</taxon>
        <taxon>Hypocreomycetidae</taxon>
        <taxon>Glomerellales</taxon>
        <taxon>Glomerellaceae</taxon>
        <taxon>Colletotrichum</taxon>
        <taxon>Colletotrichum destructivum species complex</taxon>
    </lineage>
</organism>
<evidence type="ECO:0000313" key="2">
    <source>
        <dbReference type="EMBL" id="OBR08114.1"/>
    </source>
</evidence>
<reference evidence="3" key="1">
    <citation type="journal article" date="2017" name="BMC Genomics">
        <title>Gapless genome assembly of Colletotrichum higginsianum reveals chromosome structure and association of transposable elements with secondary metabolite gene clusters.</title>
        <authorList>
            <person name="Dallery J.-F."/>
            <person name="Lapalu N."/>
            <person name="Zampounis A."/>
            <person name="Pigne S."/>
            <person name="Luyten I."/>
            <person name="Amselem J."/>
            <person name="Wittenberg A.H.J."/>
            <person name="Zhou S."/>
            <person name="de Queiroz M.V."/>
            <person name="Robin G.P."/>
            <person name="Auger A."/>
            <person name="Hainaut M."/>
            <person name="Henrissat B."/>
            <person name="Kim K.-T."/>
            <person name="Lee Y.-H."/>
            <person name="Lespinet O."/>
            <person name="Schwartz D.C."/>
            <person name="Thon M.R."/>
            <person name="O'Connell R.J."/>
        </authorList>
    </citation>
    <scope>NUCLEOTIDE SEQUENCE [LARGE SCALE GENOMIC DNA]</scope>
    <source>
        <strain evidence="3">IMI 349063</strain>
    </source>
</reference>
<evidence type="ECO:0000313" key="3">
    <source>
        <dbReference type="Proteomes" id="UP000092177"/>
    </source>
</evidence>
<dbReference type="GeneID" id="28868716"/>
<comment type="caution">
    <text evidence="2">The sequence shown here is derived from an EMBL/GenBank/DDBJ whole genome shotgun (WGS) entry which is preliminary data.</text>
</comment>
<dbReference type="AlphaFoldDB" id="A0A1B7Y7Y9"/>
<proteinExistence type="predicted"/>
<evidence type="ECO:0000256" key="1">
    <source>
        <dbReference type="SAM" id="MobiDB-lite"/>
    </source>
</evidence>
<dbReference type="VEuPathDB" id="FungiDB:CH63R_09635"/>
<protein>
    <submittedName>
        <fullName evidence="2">Uncharacterized protein</fullName>
    </submittedName>
</protein>
<name>A0A1B7Y7Y9_COLHI</name>
<feature type="compositionally biased region" description="Polar residues" evidence="1">
    <location>
        <begin position="18"/>
        <end position="27"/>
    </location>
</feature>
<dbReference type="EMBL" id="LTAN01000006">
    <property type="protein sequence ID" value="OBR08114.1"/>
    <property type="molecule type" value="Genomic_DNA"/>
</dbReference>
<keyword evidence="3" id="KW-1185">Reference proteome</keyword>